<evidence type="ECO:0000256" key="8">
    <source>
        <dbReference type="SAM" id="Phobius"/>
    </source>
</evidence>
<evidence type="ECO:0000256" key="5">
    <source>
        <dbReference type="ARBA" id="ARBA00023136"/>
    </source>
</evidence>
<dbReference type="PANTHER" id="PTHR12560:SF0">
    <property type="entry name" value="LD18904P"/>
    <property type="match status" value="1"/>
</dbReference>
<sequence>MVVADARQPILSVSPFTNIALLHQDKGASDTALDNKNSKSIKTNTSSTTTATATDSVASTITPRTTSISTMTTTTTTTTTTNTTAAAVATATVTATANSKSLSFGSEKRRAIHQNAKKNQRRIIEGNGGKSALSFMYKHQLDVPAIFISTVLMSHFGFRMPYAETFLYLQNKDPINGLYSKAWTDFNFIFFWIVVFTLMRAFVMTYILKPIAVRCKIKREHQRTRFQEEGWVCLYYTASWTLGMYVLRNSPVWNSWYFWFKPEAFFQGYPHTQLPHITIWYYYVQLAFWLQQVFVLHIEVPRKDFWALMTHHTVTLLLISGSALSNFWLAGNAVFVVMDLADIILAFSKSMKYLGVPNRICDGFFACFMVAWLYTRHFMYAYILHAFMFTAYEMIPFELDISQGKWYCRELAWLPVLGLALLQILMVYWFALILRILFKILKGHNAEDDRSEDEQ</sequence>
<evidence type="ECO:0000256" key="7">
    <source>
        <dbReference type="SAM" id="MobiDB-lite"/>
    </source>
</evidence>
<accession>A0A1Y2GT24</accession>
<dbReference type="STRING" id="64571.A0A1Y2GT24"/>
<dbReference type="InterPro" id="IPR006634">
    <property type="entry name" value="TLC-dom"/>
</dbReference>
<dbReference type="InterPro" id="IPR016439">
    <property type="entry name" value="Lag1/Lac1-like"/>
</dbReference>
<evidence type="ECO:0000256" key="4">
    <source>
        <dbReference type="ARBA" id="ARBA00022989"/>
    </source>
</evidence>
<dbReference type="GO" id="GO:0050291">
    <property type="term" value="F:sphingosine N-acyltransferase activity"/>
    <property type="evidence" value="ECO:0007669"/>
    <property type="project" value="InterPro"/>
</dbReference>
<gene>
    <name evidence="10" type="ORF">BCR41DRAFT_394695</name>
</gene>
<dbReference type="InParanoid" id="A0A1Y2GT24"/>
<keyword evidence="3 6" id="KW-0812">Transmembrane</keyword>
<dbReference type="PROSITE" id="PS50922">
    <property type="entry name" value="TLC"/>
    <property type="match status" value="1"/>
</dbReference>
<feature type="transmembrane region" description="Helical" evidence="8">
    <location>
        <begin position="360"/>
        <end position="392"/>
    </location>
</feature>
<dbReference type="GO" id="GO:0016020">
    <property type="term" value="C:membrane"/>
    <property type="evidence" value="ECO:0007669"/>
    <property type="project" value="UniProtKB-SubCell"/>
</dbReference>
<feature type="region of interest" description="Disordered" evidence="7">
    <location>
        <begin position="29"/>
        <end position="57"/>
    </location>
</feature>
<feature type="compositionally biased region" description="Low complexity" evidence="7">
    <location>
        <begin position="34"/>
        <end position="57"/>
    </location>
</feature>
<evidence type="ECO:0000313" key="11">
    <source>
        <dbReference type="Proteomes" id="UP000193648"/>
    </source>
</evidence>
<keyword evidence="11" id="KW-1185">Reference proteome</keyword>
<evidence type="ECO:0000313" key="10">
    <source>
        <dbReference type="EMBL" id="ORZ21944.1"/>
    </source>
</evidence>
<dbReference type="OrthoDB" id="537032at2759"/>
<feature type="transmembrane region" description="Helical" evidence="8">
    <location>
        <begin position="229"/>
        <end position="247"/>
    </location>
</feature>
<comment type="subcellular location">
    <subcellularLocation>
        <location evidence="1">Membrane</location>
        <topology evidence="1">Multi-pass membrane protein</topology>
    </subcellularLocation>
</comment>
<dbReference type="PANTHER" id="PTHR12560">
    <property type="entry name" value="LONGEVITY ASSURANCE FACTOR 1 LAG1"/>
    <property type="match status" value="1"/>
</dbReference>
<dbReference type="RefSeq" id="XP_021883195.1">
    <property type="nucleotide sequence ID" value="XM_022028663.1"/>
</dbReference>
<comment type="similarity">
    <text evidence="2">Belongs to the sphingosine N-acyltransferase family.</text>
</comment>
<comment type="caution">
    <text evidence="10">The sequence shown here is derived from an EMBL/GenBank/DDBJ whole genome shotgun (WGS) entry which is preliminary data.</text>
</comment>
<evidence type="ECO:0000256" key="3">
    <source>
        <dbReference type="ARBA" id="ARBA00022692"/>
    </source>
</evidence>
<evidence type="ECO:0000256" key="2">
    <source>
        <dbReference type="ARBA" id="ARBA00009808"/>
    </source>
</evidence>
<reference evidence="10 11" key="1">
    <citation type="submission" date="2016-07" db="EMBL/GenBank/DDBJ databases">
        <title>Pervasive Adenine N6-methylation of Active Genes in Fungi.</title>
        <authorList>
            <consortium name="DOE Joint Genome Institute"/>
            <person name="Mondo S.J."/>
            <person name="Dannebaum R.O."/>
            <person name="Kuo R.C."/>
            <person name="Labutti K."/>
            <person name="Haridas S."/>
            <person name="Kuo A."/>
            <person name="Salamov A."/>
            <person name="Ahrendt S.R."/>
            <person name="Lipzen A."/>
            <person name="Sullivan W."/>
            <person name="Andreopoulos W.B."/>
            <person name="Clum A."/>
            <person name="Lindquist E."/>
            <person name="Daum C."/>
            <person name="Ramamoorthy G.K."/>
            <person name="Gryganskyi A."/>
            <person name="Culley D."/>
            <person name="Magnuson J.K."/>
            <person name="James T.Y."/>
            <person name="O'Malley M.A."/>
            <person name="Stajich J.E."/>
            <person name="Spatafora J.W."/>
            <person name="Visel A."/>
            <person name="Grigoriev I.V."/>
        </authorList>
    </citation>
    <scope>NUCLEOTIDE SEQUENCE [LARGE SCALE GENOMIC DNA]</scope>
    <source>
        <strain evidence="10 11">NRRL 3116</strain>
    </source>
</reference>
<keyword evidence="5 6" id="KW-0472">Membrane</keyword>
<dbReference type="GeneID" id="33570506"/>
<organism evidence="10 11">
    <name type="scientific">Lobosporangium transversale</name>
    <dbReference type="NCBI Taxonomy" id="64571"/>
    <lineage>
        <taxon>Eukaryota</taxon>
        <taxon>Fungi</taxon>
        <taxon>Fungi incertae sedis</taxon>
        <taxon>Mucoromycota</taxon>
        <taxon>Mortierellomycotina</taxon>
        <taxon>Mortierellomycetes</taxon>
        <taxon>Mortierellales</taxon>
        <taxon>Mortierellaceae</taxon>
        <taxon>Lobosporangium</taxon>
    </lineage>
</organism>
<dbReference type="GO" id="GO:0046513">
    <property type="term" value="P:ceramide biosynthetic process"/>
    <property type="evidence" value="ECO:0007669"/>
    <property type="project" value="InterPro"/>
</dbReference>
<feature type="transmembrane region" description="Helical" evidence="8">
    <location>
        <begin position="279"/>
        <end position="298"/>
    </location>
</feature>
<feature type="transmembrane region" description="Helical" evidence="8">
    <location>
        <begin position="188"/>
        <end position="208"/>
    </location>
</feature>
<name>A0A1Y2GT24_9FUNG</name>
<dbReference type="Pfam" id="PF03798">
    <property type="entry name" value="TRAM_LAG1_CLN8"/>
    <property type="match status" value="1"/>
</dbReference>
<dbReference type="PIRSF" id="PIRSF005225">
    <property type="entry name" value="LAG1_LAC1"/>
    <property type="match status" value="1"/>
</dbReference>
<feature type="domain" description="TLC" evidence="9">
    <location>
        <begin position="224"/>
        <end position="442"/>
    </location>
</feature>
<dbReference type="SMART" id="SM00724">
    <property type="entry name" value="TLC"/>
    <property type="match status" value="1"/>
</dbReference>
<dbReference type="AlphaFoldDB" id="A0A1Y2GT24"/>
<feature type="transmembrane region" description="Helical" evidence="8">
    <location>
        <begin position="412"/>
        <end position="434"/>
    </location>
</feature>
<keyword evidence="4 8" id="KW-1133">Transmembrane helix</keyword>
<protein>
    <submittedName>
        <fullName evidence="10">TLC domain-domain-containing protein</fullName>
    </submittedName>
</protein>
<feature type="transmembrane region" description="Helical" evidence="8">
    <location>
        <begin position="141"/>
        <end position="158"/>
    </location>
</feature>
<dbReference type="EMBL" id="MCFF01000011">
    <property type="protein sequence ID" value="ORZ21944.1"/>
    <property type="molecule type" value="Genomic_DNA"/>
</dbReference>
<evidence type="ECO:0000259" key="9">
    <source>
        <dbReference type="PROSITE" id="PS50922"/>
    </source>
</evidence>
<dbReference type="Proteomes" id="UP000193648">
    <property type="component" value="Unassembled WGS sequence"/>
</dbReference>
<proteinExistence type="inferred from homology"/>
<evidence type="ECO:0000256" key="1">
    <source>
        <dbReference type="ARBA" id="ARBA00004141"/>
    </source>
</evidence>
<evidence type="ECO:0000256" key="6">
    <source>
        <dbReference type="PROSITE-ProRule" id="PRU00205"/>
    </source>
</evidence>